<sequence length="113" mass="12960">MKKICFVLIVSTGINYGSIFPYPLVRNNDALKEYFSKDYDVSIDYANDKDVVDYLVVPKPFVPFDNETELPIIEVPADLFIKKDFEGIKSYIDNYFANNPDELNSSLSTLKTE</sequence>
<reference evidence="1 2" key="1">
    <citation type="submission" date="2021-03" db="EMBL/GenBank/DDBJ databases">
        <authorList>
            <person name="Gilmore M.S."/>
            <person name="Schwartzman J."/>
            <person name="Van Tyne D."/>
            <person name="Martin M."/>
            <person name="Earl A.M."/>
            <person name="Manson A.L."/>
            <person name="Straub T."/>
            <person name="Salamzade R."/>
            <person name="Saavedra J."/>
            <person name="Lebreton F."/>
            <person name="Prichula J."/>
            <person name="Schaufler K."/>
            <person name="Gaca A."/>
            <person name="Sgardioli B."/>
            <person name="Wagenaar J."/>
            <person name="Strong T."/>
        </authorList>
    </citation>
    <scope>NUCLEOTIDE SEQUENCE [LARGE SCALE GENOMIC DNA]</scope>
    <source>
        <strain evidence="1 2">DIV2402</strain>
    </source>
</reference>
<evidence type="ECO:0000313" key="1">
    <source>
        <dbReference type="EMBL" id="WYJ78171.1"/>
    </source>
</evidence>
<dbReference type="EMBL" id="CP147251">
    <property type="protein sequence ID" value="WYJ78171.1"/>
    <property type="molecule type" value="Genomic_DNA"/>
</dbReference>
<organism evidence="1 2">
    <name type="scientific">Candidatus Enterococcus lowellii</name>
    <dbReference type="NCBI Taxonomy" id="2230877"/>
    <lineage>
        <taxon>Bacteria</taxon>
        <taxon>Bacillati</taxon>
        <taxon>Bacillota</taxon>
        <taxon>Bacilli</taxon>
        <taxon>Lactobacillales</taxon>
        <taxon>Enterococcaceae</taxon>
        <taxon>Enterococcus</taxon>
    </lineage>
</organism>
<reference evidence="1 2" key="2">
    <citation type="submission" date="2024-03" db="EMBL/GenBank/DDBJ databases">
        <title>The Genome Sequence of Enterococcus sp. DIV2402.</title>
        <authorList>
            <consortium name="The Broad Institute Genomics Platform"/>
            <consortium name="The Broad Institute Microbial Omics Core"/>
            <consortium name="The Broad Institute Genomic Center for Infectious Diseases"/>
            <person name="Earl A."/>
            <person name="Manson A."/>
            <person name="Gilmore M."/>
            <person name="Schwartman J."/>
            <person name="Shea T."/>
            <person name="Abouelleil A."/>
            <person name="Cao P."/>
            <person name="Chapman S."/>
            <person name="Cusick C."/>
            <person name="Young S."/>
            <person name="Neafsey D."/>
            <person name="Nusbaum C."/>
            <person name="Birren B."/>
        </authorList>
    </citation>
    <scope>NUCLEOTIDE SEQUENCE [LARGE SCALE GENOMIC DNA]</scope>
    <source>
        <strain evidence="1 2">DIV2402</strain>
    </source>
</reference>
<proteinExistence type="predicted"/>
<dbReference type="RefSeq" id="WP_207941665.1">
    <property type="nucleotide sequence ID" value="NZ_CP147251.1"/>
</dbReference>
<dbReference type="Proteomes" id="UP000664701">
    <property type="component" value="Chromosome"/>
</dbReference>
<gene>
    <name evidence="1" type="ORF">DOK78_002828</name>
</gene>
<protein>
    <submittedName>
        <fullName evidence="1">Uncharacterized protein</fullName>
    </submittedName>
</protein>
<name>A0ABZ2SUP1_9ENTE</name>
<accession>A0ABZ2SUP1</accession>
<evidence type="ECO:0000313" key="2">
    <source>
        <dbReference type="Proteomes" id="UP000664701"/>
    </source>
</evidence>
<keyword evidence="2" id="KW-1185">Reference proteome</keyword>